<dbReference type="NCBIfam" id="NF006719">
    <property type="entry name" value="PRK09257.1"/>
    <property type="match status" value="1"/>
</dbReference>
<evidence type="ECO:0000256" key="5">
    <source>
        <dbReference type="ARBA" id="ARBA00022679"/>
    </source>
</evidence>
<keyword evidence="6" id="KW-0663">Pyridoxal phosphate</keyword>
<evidence type="ECO:0000313" key="9">
    <source>
        <dbReference type="Proteomes" id="UP000612349"/>
    </source>
</evidence>
<evidence type="ECO:0000313" key="8">
    <source>
        <dbReference type="EMBL" id="GGD79266.1"/>
    </source>
</evidence>
<dbReference type="AlphaFoldDB" id="A0A916Z6R1"/>
<evidence type="ECO:0000259" key="7">
    <source>
        <dbReference type="Pfam" id="PF00155"/>
    </source>
</evidence>
<dbReference type="GO" id="GO:0005829">
    <property type="term" value="C:cytosol"/>
    <property type="evidence" value="ECO:0007669"/>
    <property type="project" value="TreeGrafter"/>
</dbReference>
<protein>
    <submittedName>
        <fullName evidence="8">Aromatic amino acid aminotransferase</fullName>
    </submittedName>
</protein>
<evidence type="ECO:0000256" key="1">
    <source>
        <dbReference type="ARBA" id="ARBA00001933"/>
    </source>
</evidence>
<accession>A0A916Z6R1</accession>
<dbReference type="Gene3D" id="3.90.1150.10">
    <property type="entry name" value="Aspartate Aminotransferase, domain 1"/>
    <property type="match status" value="1"/>
</dbReference>
<dbReference type="GO" id="GO:0042802">
    <property type="term" value="F:identical protein binding"/>
    <property type="evidence" value="ECO:0007669"/>
    <property type="project" value="TreeGrafter"/>
</dbReference>
<dbReference type="PANTHER" id="PTHR11879">
    <property type="entry name" value="ASPARTATE AMINOTRANSFERASE"/>
    <property type="match status" value="1"/>
</dbReference>
<dbReference type="CDD" id="cd00609">
    <property type="entry name" value="AAT_like"/>
    <property type="match status" value="1"/>
</dbReference>
<feature type="domain" description="Aminotransferase class I/classII large" evidence="7">
    <location>
        <begin position="40"/>
        <end position="398"/>
    </location>
</feature>
<dbReference type="InterPro" id="IPR004839">
    <property type="entry name" value="Aminotransferase_I/II_large"/>
</dbReference>
<dbReference type="GO" id="GO:0004069">
    <property type="term" value="F:L-aspartate:2-oxoglutarate aminotransferase activity"/>
    <property type="evidence" value="ECO:0007669"/>
    <property type="project" value="TreeGrafter"/>
</dbReference>
<evidence type="ECO:0000256" key="2">
    <source>
        <dbReference type="ARBA" id="ARBA00007441"/>
    </source>
</evidence>
<organism evidence="8 9">
    <name type="scientific">Croceicoccus mobilis</name>
    <dbReference type="NCBI Taxonomy" id="1703339"/>
    <lineage>
        <taxon>Bacteria</taxon>
        <taxon>Pseudomonadati</taxon>
        <taxon>Pseudomonadota</taxon>
        <taxon>Alphaproteobacteria</taxon>
        <taxon>Sphingomonadales</taxon>
        <taxon>Erythrobacteraceae</taxon>
        <taxon>Croceicoccus</taxon>
    </lineage>
</organism>
<dbReference type="Pfam" id="PF00155">
    <property type="entry name" value="Aminotran_1_2"/>
    <property type="match status" value="1"/>
</dbReference>
<sequence>MRLETAEPEFAMTILAQLTQQPPDALLALIKLYSADERGDKIDLGVGVYRTDDGATPVFTSIKKAEQALVDKQDSKAYLGPEGDMGFVEALKPIIFGKDFAKIDSIDGMQTPGGTGGVRLAVALAKAAGVTKVWMGTPSWPNHAQILKDVGVAAGSFNHATADGTADMAALREAIAGAAPTDAILLHGCCHNPTGIDYSLAEWEEITALLKDKGILPILDLAYQGLGDGLEEDAAGVRMVLEAVPEALIAYSCDKNFGLYRDRVGAIYMMGEGADCLPCIASNGASLARANWSMPPDHGAAAVRTILSDAALTTEWKEELESMRTRINQVRAKLAEAGVAGSVDLKPLATQRGLFAILPLSKEQIQKLREDHAIYMAGSGRINIAGLTMGNIDKFIAAVAEVSA</sequence>
<comment type="subunit">
    <text evidence="3">Homodimer.</text>
</comment>
<dbReference type="PRINTS" id="PR00799">
    <property type="entry name" value="TRANSAMINASE"/>
</dbReference>
<gene>
    <name evidence="8" type="ORF">GCM10010990_31420</name>
</gene>
<dbReference type="InterPro" id="IPR000796">
    <property type="entry name" value="Asp_trans"/>
</dbReference>
<evidence type="ECO:0000256" key="6">
    <source>
        <dbReference type="ARBA" id="ARBA00022898"/>
    </source>
</evidence>
<dbReference type="InterPro" id="IPR015422">
    <property type="entry name" value="PyrdxlP-dep_Trfase_small"/>
</dbReference>
<comment type="similarity">
    <text evidence="2">Belongs to the class-I pyridoxal-phosphate-dependent aminotransferase family.</text>
</comment>
<dbReference type="EMBL" id="BMIP01000008">
    <property type="protein sequence ID" value="GGD79266.1"/>
    <property type="molecule type" value="Genomic_DNA"/>
</dbReference>
<dbReference type="Proteomes" id="UP000612349">
    <property type="component" value="Unassembled WGS sequence"/>
</dbReference>
<keyword evidence="5" id="KW-0808">Transferase</keyword>
<dbReference type="InterPro" id="IPR015421">
    <property type="entry name" value="PyrdxlP-dep_Trfase_major"/>
</dbReference>
<dbReference type="PANTHER" id="PTHR11879:SF22">
    <property type="entry name" value="ASPARTATE AMINOTRANSFERASE, MITOCHONDRIAL"/>
    <property type="match status" value="1"/>
</dbReference>
<keyword evidence="4 8" id="KW-0032">Aminotransferase</keyword>
<comment type="cofactor">
    <cofactor evidence="1">
        <name>pyridoxal 5'-phosphate</name>
        <dbReference type="ChEBI" id="CHEBI:597326"/>
    </cofactor>
</comment>
<dbReference type="GO" id="GO:0004838">
    <property type="term" value="F:L-tyrosine-2-oxoglutarate transaminase activity"/>
    <property type="evidence" value="ECO:0007669"/>
    <property type="project" value="TreeGrafter"/>
</dbReference>
<reference evidence="8" key="1">
    <citation type="journal article" date="2014" name="Int. J. Syst. Evol. Microbiol.">
        <title>Complete genome sequence of Corynebacterium casei LMG S-19264T (=DSM 44701T), isolated from a smear-ripened cheese.</title>
        <authorList>
            <consortium name="US DOE Joint Genome Institute (JGI-PGF)"/>
            <person name="Walter F."/>
            <person name="Albersmeier A."/>
            <person name="Kalinowski J."/>
            <person name="Ruckert C."/>
        </authorList>
    </citation>
    <scope>NUCLEOTIDE SEQUENCE</scope>
    <source>
        <strain evidence="8">CGMCC 1.15360</strain>
    </source>
</reference>
<dbReference type="InterPro" id="IPR015424">
    <property type="entry name" value="PyrdxlP-dep_Trfase"/>
</dbReference>
<keyword evidence="9" id="KW-1185">Reference proteome</keyword>
<reference evidence="8" key="2">
    <citation type="submission" date="2020-09" db="EMBL/GenBank/DDBJ databases">
        <authorList>
            <person name="Sun Q."/>
            <person name="Zhou Y."/>
        </authorList>
    </citation>
    <scope>NUCLEOTIDE SEQUENCE</scope>
    <source>
        <strain evidence="8">CGMCC 1.15360</strain>
    </source>
</reference>
<evidence type="ECO:0000256" key="3">
    <source>
        <dbReference type="ARBA" id="ARBA00011738"/>
    </source>
</evidence>
<dbReference type="Gene3D" id="3.40.640.10">
    <property type="entry name" value="Type I PLP-dependent aspartate aminotransferase-like (Major domain)"/>
    <property type="match status" value="1"/>
</dbReference>
<dbReference type="GO" id="GO:0030170">
    <property type="term" value="F:pyridoxal phosphate binding"/>
    <property type="evidence" value="ECO:0007669"/>
    <property type="project" value="InterPro"/>
</dbReference>
<dbReference type="SUPFAM" id="SSF53383">
    <property type="entry name" value="PLP-dependent transferases"/>
    <property type="match status" value="1"/>
</dbReference>
<dbReference type="GO" id="GO:0033585">
    <property type="term" value="P:L-phenylalanine biosynthetic process from chorismate via phenylpyruvate"/>
    <property type="evidence" value="ECO:0007669"/>
    <property type="project" value="TreeGrafter"/>
</dbReference>
<proteinExistence type="inferred from homology"/>
<evidence type="ECO:0000256" key="4">
    <source>
        <dbReference type="ARBA" id="ARBA00022576"/>
    </source>
</evidence>
<comment type="caution">
    <text evidence="8">The sequence shown here is derived from an EMBL/GenBank/DDBJ whole genome shotgun (WGS) entry which is preliminary data.</text>
</comment>
<name>A0A916Z6R1_9SPHN</name>